<dbReference type="Gene3D" id="2.130.10.10">
    <property type="entry name" value="YVTN repeat-like/Quinoprotein amine dehydrogenase"/>
    <property type="match status" value="1"/>
</dbReference>
<protein>
    <recommendedName>
        <fullName evidence="3">Photosynthesis system II assembly factor Ycf48/Hcf136-like domain-containing protein</fullName>
    </recommendedName>
</protein>
<keyword evidence="1" id="KW-0602">Photosynthesis</keyword>
<sequence length="344" mass="37752">MIILREVKTRSCTLVSVSFILSGFLFVSCKIKPTDIDHAAPDSMEWEIISPNFSGYENCMIEDGTFVDSLQGWCVTHGPEAVWHTVDGGLNWSIQKLFEGTWLYHVIFVDALHGWVNGEDNGKFESILYRTTDGGESWIRGDTPTYYTIAIHFVSQSVGFVAHSQIYRTTDGGVSWDTVSVEDIGYFGLFDLHFSDDQNGWAVGSKSRSGPGVVLSSSDGGENWHIKREEGDCALVVHTDNSIDVCVACLSPGGPSILITHDGGDTWDSVSVPETLHGIYLLGDGTGWATGNSGLLMQTTDKGNTWSEVDIPVDCSLGSIVFVEEDRVAFIFGKHNRTLLHGRR</sequence>
<dbReference type="InterPro" id="IPR028203">
    <property type="entry name" value="PSII_CF48-like_dom"/>
</dbReference>
<dbReference type="SUPFAM" id="SSF110296">
    <property type="entry name" value="Oligoxyloglucan reducing end-specific cellobiohydrolase"/>
    <property type="match status" value="2"/>
</dbReference>
<feature type="domain" description="Photosynthesis system II assembly factor Ycf48/Hcf136-like" evidence="3">
    <location>
        <begin position="189"/>
        <end position="278"/>
    </location>
</feature>
<name>A0A235BPY5_UNCW3</name>
<evidence type="ECO:0000256" key="2">
    <source>
        <dbReference type="ARBA" id="ARBA00023276"/>
    </source>
</evidence>
<dbReference type="PANTHER" id="PTHR47199">
    <property type="entry name" value="PHOTOSYSTEM II STABILITY/ASSEMBLY FACTOR HCF136, CHLOROPLASTIC"/>
    <property type="match status" value="1"/>
</dbReference>
<dbReference type="AlphaFoldDB" id="A0A235BPY5"/>
<dbReference type="InterPro" id="IPR015943">
    <property type="entry name" value="WD40/YVTN_repeat-like_dom_sf"/>
</dbReference>
<dbReference type="EMBL" id="NOZQ01000195">
    <property type="protein sequence ID" value="OYD14262.1"/>
    <property type="molecule type" value="Genomic_DNA"/>
</dbReference>
<dbReference type="GO" id="GO:0009523">
    <property type="term" value="C:photosystem II"/>
    <property type="evidence" value="ECO:0007669"/>
    <property type="project" value="UniProtKB-KW"/>
</dbReference>
<organism evidence="4 5">
    <name type="scientific">candidate division WOR-3 bacterium JGI_Cruoil_03_44_89</name>
    <dbReference type="NCBI Taxonomy" id="1973748"/>
    <lineage>
        <taxon>Bacteria</taxon>
        <taxon>Bacteria division WOR-3</taxon>
    </lineage>
</organism>
<dbReference type="Proteomes" id="UP000215215">
    <property type="component" value="Unassembled WGS sequence"/>
</dbReference>
<evidence type="ECO:0000313" key="5">
    <source>
        <dbReference type="Proteomes" id="UP000215215"/>
    </source>
</evidence>
<dbReference type="PANTHER" id="PTHR47199:SF2">
    <property type="entry name" value="PHOTOSYSTEM II STABILITY_ASSEMBLY FACTOR HCF136, CHLOROPLASTIC"/>
    <property type="match status" value="1"/>
</dbReference>
<reference evidence="4 5" key="1">
    <citation type="submission" date="2017-07" db="EMBL/GenBank/DDBJ databases">
        <title>Recovery of genomes from metagenomes via a dereplication, aggregation, and scoring strategy.</title>
        <authorList>
            <person name="Sieber C.M."/>
            <person name="Probst A.J."/>
            <person name="Sharrar A."/>
            <person name="Thomas B.C."/>
            <person name="Hess M."/>
            <person name="Tringe S.G."/>
            <person name="Banfield J.F."/>
        </authorList>
    </citation>
    <scope>NUCLEOTIDE SEQUENCE [LARGE SCALE GENOMIC DNA]</scope>
    <source>
        <strain evidence="4">JGI_Cruoil_03_44_89</strain>
    </source>
</reference>
<evidence type="ECO:0000256" key="1">
    <source>
        <dbReference type="ARBA" id="ARBA00022531"/>
    </source>
</evidence>
<comment type="caution">
    <text evidence="4">The sequence shown here is derived from an EMBL/GenBank/DDBJ whole genome shotgun (WGS) entry which is preliminary data.</text>
</comment>
<gene>
    <name evidence="4" type="ORF">CH333_08455</name>
</gene>
<evidence type="ECO:0000259" key="3">
    <source>
        <dbReference type="Pfam" id="PF14870"/>
    </source>
</evidence>
<proteinExistence type="predicted"/>
<dbReference type="Pfam" id="PF14870">
    <property type="entry name" value="PSII_BNR"/>
    <property type="match status" value="1"/>
</dbReference>
<keyword evidence="2" id="KW-0604">Photosystem II</keyword>
<dbReference type="PROSITE" id="PS51257">
    <property type="entry name" value="PROKAR_LIPOPROTEIN"/>
    <property type="match status" value="1"/>
</dbReference>
<dbReference type="GO" id="GO:0015979">
    <property type="term" value="P:photosynthesis"/>
    <property type="evidence" value="ECO:0007669"/>
    <property type="project" value="UniProtKB-KW"/>
</dbReference>
<accession>A0A235BPY5</accession>
<evidence type="ECO:0000313" key="4">
    <source>
        <dbReference type="EMBL" id="OYD14262.1"/>
    </source>
</evidence>